<dbReference type="InterPro" id="IPR000719">
    <property type="entry name" value="Prot_kinase_dom"/>
</dbReference>
<dbReference type="Pfam" id="PF07714">
    <property type="entry name" value="PK_Tyr_Ser-Thr"/>
    <property type="match status" value="1"/>
</dbReference>
<dbReference type="SUPFAM" id="SSF56112">
    <property type="entry name" value="Protein kinase-like (PK-like)"/>
    <property type="match status" value="2"/>
</dbReference>
<dbReference type="PROSITE" id="PS50011">
    <property type="entry name" value="PROTEIN_KINASE_DOM"/>
    <property type="match status" value="2"/>
</dbReference>
<sequence>MFSILEEKKLESIANKLDLNNYEKQNNIYISKYYGFYQVKEKSTGKIYAAKILDTERKDEYKYGSSTPRKCFNNQVKYLSQVDHPSIIHLEGYSPHDFENNDNPLMIMEYCSNGTLSDLFKNERNQNPTEGWDSTKKLMMIYGIASSMKQLHSQNIIHRNLLPSSIFLDDFLTPKLACFKYCIDSTKNNEILDLEDPMLHYLPPEFFLFQSYTKSSEVYSFSLIVYEILTNNIPYIDISTPYLLSKFLLEQNGRPILEETIPECYRQLLEECWSQNPERRPSFEDVVEILETDKRFIKDDIDQKAYYEYIRTLNKYFESTIEERHTLRQTINLNYKKITVNKNYYDESNLRQSLSEIKILNLLNYKKSDRIGKGSFGEVYLTYEIKSNKKTATKIFIPRRDFDSFVNEAKILSKLNHPSIVEFIGYESHDFEKKLRPVIMIQFAKNGSLRDIINNKLSKSSGVSTDTMKLIIIYGIAAGMSYIHSKNIIHCDLKPENILIDDNFYPLISDFGLSMQCTTYKGNRTIGTCPYLAPEIWNDCIYSKASDVYAFAIIVYEIVTNKEPFPDLNDIIVMNKVLEKDERPEFDKSISPHYKQLIESCWNKDEESRLTFDEIVLTLETDSNFLSNVKKDIFMNYVNHIKNFLKRNSF</sequence>
<dbReference type="PANTHER" id="PTHR44329:SF298">
    <property type="entry name" value="MIXED LINEAGE KINASE DOMAIN-LIKE PROTEIN"/>
    <property type="match status" value="1"/>
</dbReference>
<reference evidence="4 5" key="1">
    <citation type="submission" date="2024-04" db="EMBL/GenBank/DDBJ databases">
        <title>Tritrichomonas musculus Genome.</title>
        <authorList>
            <person name="Alves-Ferreira E."/>
            <person name="Grigg M."/>
            <person name="Lorenzi H."/>
            <person name="Galac M."/>
        </authorList>
    </citation>
    <scope>NUCLEOTIDE SEQUENCE [LARGE SCALE GENOMIC DNA]</scope>
    <source>
        <strain evidence="4 5">EAF2021</strain>
    </source>
</reference>
<evidence type="ECO:0000313" key="4">
    <source>
        <dbReference type="EMBL" id="KAK8888233.1"/>
    </source>
</evidence>
<protein>
    <recommendedName>
        <fullName evidence="3">Protein kinase domain-containing protein</fullName>
    </recommendedName>
</protein>
<dbReference type="Pfam" id="PF00069">
    <property type="entry name" value="Pkinase"/>
    <property type="match status" value="1"/>
</dbReference>
<dbReference type="InterPro" id="IPR011009">
    <property type="entry name" value="Kinase-like_dom_sf"/>
</dbReference>
<keyword evidence="5" id="KW-1185">Reference proteome</keyword>
<keyword evidence="2" id="KW-0067">ATP-binding</keyword>
<dbReference type="InterPro" id="IPR051681">
    <property type="entry name" value="Ser/Thr_Kinases-Pseudokinases"/>
</dbReference>
<accession>A0ABR2KAT1</accession>
<dbReference type="EMBL" id="JAPFFF010000006">
    <property type="protein sequence ID" value="KAK8888233.1"/>
    <property type="molecule type" value="Genomic_DNA"/>
</dbReference>
<evidence type="ECO:0000256" key="2">
    <source>
        <dbReference type="ARBA" id="ARBA00022840"/>
    </source>
</evidence>
<proteinExistence type="predicted"/>
<dbReference type="SMART" id="SM00220">
    <property type="entry name" value="S_TKc"/>
    <property type="match status" value="2"/>
</dbReference>
<evidence type="ECO:0000256" key="1">
    <source>
        <dbReference type="ARBA" id="ARBA00022741"/>
    </source>
</evidence>
<evidence type="ECO:0000259" key="3">
    <source>
        <dbReference type="PROSITE" id="PS50011"/>
    </source>
</evidence>
<dbReference type="InterPro" id="IPR001245">
    <property type="entry name" value="Ser-Thr/Tyr_kinase_cat_dom"/>
</dbReference>
<dbReference type="Proteomes" id="UP001470230">
    <property type="component" value="Unassembled WGS sequence"/>
</dbReference>
<dbReference type="Gene3D" id="1.10.510.10">
    <property type="entry name" value="Transferase(Phosphotransferase) domain 1"/>
    <property type="match status" value="2"/>
</dbReference>
<dbReference type="PANTHER" id="PTHR44329">
    <property type="entry name" value="SERINE/THREONINE-PROTEIN KINASE TNNI3K-RELATED"/>
    <property type="match status" value="1"/>
</dbReference>
<feature type="domain" description="Protein kinase" evidence="3">
    <location>
        <begin position="365"/>
        <end position="626"/>
    </location>
</feature>
<comment type="caution">
    <text evidence="4">The sequence shown here is derived from an EMBL/GenBank/DDBJ whole genome shotgun (WGS) entry which is preliminary data.</text>
</comment>
<evidence type="ECO:0000313" key="5">
    <source>
        <dbReference type="Proteomes" id="UP001470230"/>
    </source>
</evidence>
<organism evidence="4 5">
    <name type="scientific">Tritrichomonas musculus</name>
    <dbReference type="NCBI Taxonomy" id="1915356"/>
    <lineage>
        <taxon>Eukaryota</taxon>
        <taxon>Metamonada</taxon>
        <taxon>Parabasalia</taxon>
        <taxon>Tritrichomonadida</taxon>
        <taxon>Tritrichomonadidae</taxon>
        <taxon>Tritrichomonas</taxon>
    </lineage>
</organism>
<dbReference type="PRINTS" id="PR00109">
    <property type="entry name" value="TYRKINASE"/>
</dbReference>
<name>A0ABR2KAT1_9EUKA</name>
<dbReference type="PROSITE" id="PS00108">
    <property type="entry name" value="PROTEIN_KINASE_ST"/>
    <property type="match status" value="1"/>
</dbReference>
<feature type="domain" description="Protein kinase" evidence="3">
    <location>
        <begin position="22"/>
        <end position="297"/>
    </location>
</feature>
<keyword evidence="1" id="KW-0547">Nucleotide-binding</keyword>
<gene>
    <name evidence="4" type="ORF">M9Y10_039297</name>
</gene>
<dbReference type="InterPro" id="IPR008271">
    <property type="entry name" value="Ser/Thr_kinase_AS"/>
</dbReference>